<dbReference type="InterPro" id="IPR001509">
    <property type="entry name" value="Epimerase_deHydtase"/>
</dbReference>
<reference evidence="3" key="1">
    <citation type="submission" date="2022-08" db="EMBL/GenBank/DDBJ databases">
        <title>Draft genome sequencing of Roseisolibacter agri AW1220.</title>
        <authorList>
            <person name="Tobiishi Y."/>
            <person name="Tonouchi A."/>
        </authorList>
    </citation>
    <scope>NUCLEOTIDE SEQUENCE</scope>
    <source>
        <strain evidence="3">AW1220</strain>
    </source>
</reference>
<dbReference type="RefSeq" id="WP_284351979.1">
    <property type="nucleotide sequence ID" value="NZ_BRXS01000006.1"/>
</dbReference>
<sequence length="328" mass="34949">MAKKALVTGGAGFIGSHVADLFVAEGYAVTVVDNLSSGRRENLNPAVTFVEGDIGASETAALVRTGGFDVVCHLAAQIDVRKSVTDPRFDATQNVLGSLNVLEAARQAKAEGGRAPRVVFASTGGALYGDFVQPPARETDPKDPESPYGIAKLSVEYYMAYYARQHGMECVALRFANVYGPRQDPHGEAGVVAIFCNRILDGRAMTTFGTGEQTRDYVFVKDVARANFLAATTALPPVGPLDARAFNVGTGIETSVNRLAELLQQAANSHTPVERAPARAGELQRSALVVDKAREQLGWTPQVSLADGLAETYRFFAERRVRSAGATA</sequence>
<evidence type="ECO:0000259" key="2">
    <source>
        <dbReference type="Pfam" id="PF01370"/>
    </source>
</evidence>
<dbReference type="Gene3D" id="3.40.50.720">
    <property type="entry name" value="NAD(P)-binding Rossmann-like Domain"/>
    <property type="match status" value="1"/>
</dbReference>
<comment type="similarity">
    <text evidence="1">Belongs to the NAD(P)-dependent epimerase/dehydratase family.</text>
</comment>
<keyword evidence="4" id="KW-1185">Reference proteome</keyword>
<evidence type="ECO:0000313" key="4">
    <source>
        <dbReference type="Proteomes" id="UP001161325"/>
    </source>
</evidence>
<dbReference type="AlphaFoldDB" id="A0AA37QC33"/>
<feature type="domain" description="NAD-dependent epimerase/dehydratase" evidence="2">
    <location>
        <begin position="5"/>
        <end position="233"/>
    </location>
</feature>
<dbReference type="InterPro" id="IPR036291">
    <property type="entry name" value="NAD(P)-bd_dom_sf"/>
</dbReference>
<proteinExistence type="inferred from homology"/>
<comment type="caution">
    <text evidence="3">The sequence shown here is derived from an EMBL/GenBank/DDBJ whole genome shotgun (WGS) entry which is preliminary data.</text>
</comment>
<evidence type="ECO:0000256" key="1">
    <source>
        <dbReference type="ARBA" id="ARBA00007637"/>
    </source>
</evidence>
<accession>A0AA37QC33</accession>
<evidence type="ECO:0000313" key="3">
    <source>
        <dbReference type="EMBL" id="GLC27542.1"/>
    </source>
</evidence>
<organism evidence="3 4">
    <name type="scientific">Roseisolibacter agri</name>
    <dbReference type="NCBI Taxonomy" id="2014610"/>
    <lineage>
        <taxon>Bacteria</taxon>
        <taxon>Pseudomonadati</taxon>
        <taxon>Gemmatimonadota</taxon>
        <taxon>Gemmatimonadia</taxon>
        <taxon>Gemmatimonadales</taxon>
        <taxon>Gemmatimonadaceae</taxon>
        <taxon>Roseisolibacter</taxon>
    </lineage>
</organism>
<dbReference type="Proteomes" id="UP001161325">
    <property type="component" value="Unassembled WGS sequence"/>
</dbReference>
<protein>
    <submittedName>
        <fullName evidence="3">UDP-glucose 4-epimerase</fullName>
    </submittedName>
</protein>
<dbReference type="PANTHER" id="PTHR43000">
    <property type="entry name" value="DTDP-D-GLUCOSE 4,6-DEHYDRATASE-RELATED"/>
    <property type="match status" value="1"/>
</dbReference>
<gene>
    <name evidence="3" type="ORF">rosag_40550</name>
</gene>
<dbReference type="EMBL" id="BRXS01000006">
    <property type="protein sequence ID" value="GLC27542.1"/>
    <property type="molecule type" value="Genomic_DNA"/>
</dbReference>
<name>A0AA37QC33_9BACT</name>
<dbReference type="Pfam" id="PF01370">
    <property type="entry name" value="Epimerase"/>
    <property type="match status" value="1"/>
</dbReference>
<dbReference type="Gene3D" id="3.90.25.10">
    <property type="entry name" value="UDP-galactose 4-epimerase, domain 1"/>
    <property type="match status" value="1"/>
</dbReference>
<dbReference type="SUPFAM" id="SSF51735">
    <property type="entry name" value="NAD(P)-binding Rossmann-fold domains"/>
    <property type="match status" value="1"/>
</dbReference>